<reference evidence="1 2" key="1">
    <citation type="journal article" date="2024" name="J Genomics">
        <title>Draft genome sequencing and assembly of Favolaschia claudopus CIRM-BRFM 2984 isolated from oak limbs.</title>
        <authorList>
            <person name="Navarro D."/>
            <person name="Drula E."/>
            <person name="Chaduli D."/>
            <person name="Cazenave R."/>
            <person name="Ahrendt S."/>
            <person name="Wang J."/>
            <person name="Lipzen A."/>
            <person name="Daum C."/>
            <person name="Barry K."/>
            <person name="Grigoriev I.V."/>
            <person name="Favel A."/>
            <person name="Rosso M.N."/>
            <person name="Martin F."/>
        </authorList>
    </citation>
    <scope>NUCLEOTIDE SEQUENCE [LARGE SCALE GENOMIC DNA]</scope>
    <source>
        <strain evidence="1 2">CIRM-BRFM 2984</strain>
    </source>
</reference>
<dbReference type="AlphaFoldDB" id="A0AAW0DHR0"/>
<sequence length="310" mass="35306">MENVRHRFRSLRFVGFRGKDTEPPAVVHAEDPRLPAELERAIFETAALLHPASIPGLLRVSRRITIWIQPILYGVVRVNSRNGTLVRFLLTSGRINPRRPDHPLTLVHHLCLETVNSYCTVHDGRWLIELCSGVVNLGLNFGFADPTLLPILGKMRLKHLAVNLRVLFGNSPIDFKHPLFNSITHLAIFHAELAASVILDVALLPALTHLSLDSSLPRELVLSILPVCPELRVLLVVWHWSDKESYLIAQSRCVYDERFVITLYQDFWGAWEACAREISSPWLCAEEFIAQKRNGEIEETRYWLTDSSES</sequence>
<evidence type="ECO:0000313" key="2">
    <source>
        <dbReference type="Proteomes" id="UP001362999"/>
    </source>
</evidence>
<dbReference type="EMBL" id="JAWWNJ010000008">
    <property type="protein sequence ID" value="KAK7050746.1"/>
    <property type="molecule type" value="Genomic_DNA"/>
</dbReference>
<name>A0AAW0DHR0_9AGAR</name>
<evidence type="ECO:0000313" key="1">
    <source>
        <dbReference type="EMBL" id="KAK7050746.1"/>
    </source>
</evidence>
<dbReference type="Proteomes" id="UP001362999">
    <property type="component" value="Unassembled WGS sequence"/>
</dbReference>
<comment type="caution">
    <text evidence="1">The sequence shown here is derived from an EMBL/GenBank/DDBJ whole genome shotgun (WGS) entry which is preliminary data.</text>
</comment>
<accession>A0AAW0DHR0</accession>
<keyword evidence="2" id="KW-1185">Reference proteome</keyword>
<gene>
    <name evidence="1" type="ORF">R3P38DRAFT_2866686</name>
</gene>
<protein>
    <submittedName>
        <fullName evidence="1">Tyrosinase central domain-containing protein</fullName>
    </submittedName>
</protein>
<proteinExistence type="predicted"/>
<organism evidence="1 2">
    <name type="scientific">Favolaschia claudopus</name>
    <dbReference type="NCBI Taxonomy" id="2862362"/>
    <lineage>
        <taxon>Eukaryota</taxon>
        <taxon>Fungi</taxon>
        <taxon>Dikarya</taxon>
        <taxon>Basidiomycota</taxon>
        <taxon>Agaricomycotina</taxon>
        <taxon>Agaricomycetes</taxon>
        <taxon>Agaricomycetidae</taxon>
        <taxon>Agaricales</taxon>
        <taxon>Marasmiineae</taxon>
        <taxon>Mycenaceae</taxon>
        <taxon>Favolaschia</taxon>
    </lineage>
</organism>